<dbReference type="AlphaFoldDB" id="A0A075H6C9"/>
<organism evidence="1">
    <name type="scientific">uncultured marine thaumarchaeote KM3_52_H04</name>
    <dbReference type="NCBI Taxonomy" id="1456178"/>
    <lineage>
        <taxon>Archaea</taxon>
        <taxon>Nitrososphaerota</taxon>
        <taxon>environmental samples</taxon>
    </lineage>
</organism>
<proteinExistence type="predicted"/>
<sequence length="99" mass="11981">MDSRELQTFIQDVKDDLKNLEDLINYYDFLGHHNIRSIVFNPENDSSFFEGSVVAILDQRYREFFRSKFNCEIDELTRVDILEVIRLHLPHIRKKLDEY</sequence>
<dbReference type="EMBL" id="KF900920">
    <property type="protein sequence ID" value="AIF11579.1"/>
    <property type="molecule type" value="Genomic_DNA"/>
</dbReference>
<evidence type="ECO:0000313" key="1">
    <source>
        <dbReference type="EMBL" id="AIF11579.1"/>
    </source>
</evidence>
<accession>A0A075H6C9</accession>
<reference evidence="1" key="1">
    <citation type="journal article" date="2014" name="Genome Biol. Evol.">
        <title>Pangenome evidence for extensive interdomain horizontal transfer affecting lineage core and shell genes in uncultured planktonic thaumarchaeota and euryarchaeota.</title>
        <authorList>
            <person name="Deschamps P."/>
            <person name="Zivanovic Y."/>
            <person name="Moreira D."/>
            <person name="Rodriguez-Valera F."/>
            <person name="Lopez-Garcia P."/>
        </authorList>
    </citation>
    <scope>NUCLEOTIDE SEQUENCE</scope>
</reference>
<protein>
    <submittedName>
        <fullName evidence="1">Uncharacterized protein</fullName>
    </submittedName>
</protein>
<name>A0A075H6C9_9ARCH</name>